<dbReference type="GO" id="GO:0070475">
    <property type="term" value="P:rRNA base methylation"/>
    <property type="evidence" value="ECO:0007669"/>
    <property type="project" value="TreeGrafter"/>
</dbReference>
<evidence type="ECO:0000256" key="1">
    <source>
        <dbReference type="ARBA" id="ARBA00022603"/>
    </source>
</evidence>
<feature type="compositionally biased region" description="Acidic residues" evidence="6">
    <location>
        <begin position="102"/>
        <end position="120"/>
    </location>
</feature>
<feature type="domain" description="SAM-dependent MTase RsmB/NOP-type" evidence="7">
    <location>
        <begin position="227"/>
        <end position="587"/>
    </location>
</feature>
<feature type="compositionally biased region" description="Basic and acidic residues" evidence="6">
    <location>
        <begin position="121"/>
        <end position="133"/>
    </location>
</feature>
<dbReference type="Pfam" id="PF01189">
    <property type="entry name" value="Methyltr_RsmB-F"/>
    <property type="match status" value="1"/>
</dbReference>
<dbReference type="GO" id="GO:0005730">
    <property type="term" value="C:nucleolus"/>
    <property type="evidence" value="ECO:0007669"/>
    <property type="project" value="TreeGrafter"/>
</dbReference>
<keyword evidence="9" id="KW-1185">Reference proteome</keyword>
<comment type="caution">
    <text evidence="5">Lacks conserved residue(s) required for the propagation of feature annotation.</text>
</comment>
<dbReference type="PANTHER" id="PTHR22807">
    <property type="entry name" value="NOP2 YEAST -RELATED NOL1/NOP2/FMU SUN DOMAIN-CONTAINING"/>
    <property type="match status" value="1"/>
</dbReference>
<reference evidence="8 9" key="1">
    <citation type="submission" date="2011-10" db="EMBL/GenBank/DDBJ databases">
        <authorList>
            <person name="Genoscope - CEA"/>
        </authorList>
    </citation>
    <scope>NUCLEOTIDE SEQUENCE [LARGE SCALE GENOMIC DNA]</scope>
    <source>
        <strain evidence="8 9">RCC 1105</strain>
    </source>
</reference>
<name>K8F3K1_9CHLO</name>
<evidence type="ECO:0000313" key="9">
    <source>
        <dbReference type="Proteomes" id="UP000198341"/>
    </source>
</evidence>
<protein>
    <recommendedName>
        <fullName evidence="7">SAM-dependent MTase RsmB/NOP-type domain-containing protein</fullName>
    </recommendedName>
</protein>
<feature type="binding site" evidence="5">
    <location>
        <position position="428"/>
    </location>
    <ligand>
        <name>S-adenosyl-L-methionine</name>
        <dbReference type="ChEBI" id="CHEBI:59789"/>
    </ligand>
</feature>
<dbReference type="InterPro" id="IPR049560">
    <property type="entry name" value="MeTrfase_RsmB-F_NOP2_cat"/>
</dbReference>
<proteinExistence type="inferred from homology"/>
<evidence type="ECO:0000256" key="5">
    <source>
        <dbReference type="PROSITE-ProRule" id="PRU01023"/>
    </source>
</evidence>
<dbReference type="Proteomes" id="UP000198341">
    <property type="component" value="Chromosome 9"/>
</dbReference>
<keyword evidence="1 5" id="KW-0489">Methyltransferase</keyword>
<evidence type="ECO:0000256" key="6">
    <source>
        <dbReference type="SAM" id="MobiDB-lite"/>
    </source>
</evidence>
<dbReference type="GO" id="GO:0003723">
    <property type="term" value="F:RNA binding"/>
    <property type="evidence" value="ECO:0007669"/>
    <property type="project" value="UniProtKB-UniRule"/>
</dbReference>
<evidence type="ECO:0000256" key="4">
    <source>
        <dbReference type="ARBA" id="ARBA00022884"/>
    </source>
</evidence>
<sequence>MTPPPLDKTIDNINKRRRRKPLPHAQVRTCRLQAARVLSKLLKSAREKKHGQSIKRLTLDENKIDFPSATHAIVCETVKVLPLLKLLIEDVKMKKSVVFDDDFMEEDDEQEEEEEQEEKDDEKKDEPPGGEKSTKIKASLAYVLLYELLLSPGKSIKPPPLPPGMEDEEQKKKKKQSDVTTTTLTSAEKLIVSKTGELKNQLARRLKKANAQTALEFVERRLPEKVRKIVNDDPMSRFARVNAMKVKDVGVLVRELRERGFTFEEEDAHLGRGEKERGNDCRYILFAKDCNRKKLSGMKMVKNGELILQGKSSCMPAHCLLVNEDERDGRDAMSAIFERIRQSDVIDACAAPGNKTTHLAALLDKKNNTYNRGGKVFAFEKDHRRAQRLRDTVDLYGCSKTVVVAKKNFLEVDVNDAKYRNVRSILLDPSCSGSGTVQNRGDALMEYALKDGYDDDDDDDDGDDNHSDKIKREEEEENEEEQTRKKRVMSLQKFQLEALSHAMRFPGVLRISYSTCSIYREENEDVVQKVMPLAEELGFELAKCLPKWPRRGFAEVLGTTEAAKVVRVNPFEGDDCEGFFVAVFQRKKETCEKIIAAFEKEEEEEKSKRRNKNKRDLESEVVVVPVLYTGNAKKKKKKNGGSKTPLFR</sequence>
<dbReference type="EMBL" id="FO082270">
    <property type="protein sequence ID" value="CCO66858.1"/>
    <property type="molecule type" value="Genomic_DNA"/>
</dbReference>
<dbReference type="PANTHER" id="PTHR22807:SF4">
    <property type="entry name" value="28S RRNA (CYTOSINE-C(5))-METHYLTRANSFERASE"/>
    <property type="match status" value="1"/>
</dbReference>
<dbReference type="RefSeq" id="XP_007511298.1">
    <property type="nucleotide sequence ID" value="XM_007511236.1"/>
</dbReference>
<dbReference type="eggNOG" id="KOG2360">
    <property type="taxonomic scope" value="Eukaryota"/>
</dbReference>
<dbReference type="AlphaFoldDB" id="K8F3K1"/>
<dbReference type="SUPFAM" id="SSF53335">
    <property type="entry name" value="S-adenosyl-L-methionine-dependent methyltransferases"/>
    <property type="match status" value="1"/>
</dbReference>
<dbReference type="Gene3D" id="3.40.50.150">
    <property type="entry name" value="Vaccinia Virus protein VP39"/>
    <property type="match status" value="1"/>
</dbReference>
<comment type="similarity">
    <text evidence="5">Belongs to the class I-like SAM-binding methyltransferase superfamily. RsmB/NOP family.</text>
</comment>
<keyword evidence="2 5" id="KW-0808">Transferase</keyword>
<dbReference type="OrthoDB" id="435282at2759"/>
<organism evidence="8 9">
    <name type="scientific">Bathycoccus prasinos</name>
    <dbReference type="NCBI Taxonomy" id="41875"/>
    <lineage>
        <taxon>Eukaryota</taxon>
        <taxon>Viridiplantae</taxon>
        <taxon>Chlorophyta</taxon>
        <taxon>Mamiellophyceae</taxon>
        <taxon>Mamiellales</taxon>
        <taxon>Bathycoccaceae</taxon>
        <taxon>Bathycoccus</taxon>
    </lineage>
</organism>
<feature type="region of interest" description="Disordered" evidence="6">
    <location>
        <begin position="102"/>
        <end position="133"/>
    </location>
</feature>
<keyword evidence="4 5" id="KW-0694">RNA-binding</keyword>
<evidence type="ECO:0000259" key="7">
    <source>
        <dbReference type="PROSITE" id="PS51686"/>
    </source>
</evidence>
<dbReference type="GeneID" id="19013937"/>
<feature type="binding site" evidence="5">
    <location>
        <begin position="349"/>
        <end position="355"/>
    </location>
    <ligand>
        <name>S-adenosyl-L-methionine</name>
        <dbReference type="ChEBI" id="CHEBI:59789"/>
    </ligand>
</feature>
<evidence type="ECO:0000313" key="8">
    <source>
        <dbReference type="EMBL" id="CCO66858.1"/>
    </source>
</evidence>
<dbReference type="PRINTS" id="PR02008">
    <property type="entry name" value="RCMTFAMILY"/>
</dbReference>
<keyword evidence="3 5" id="KW-0949">S-adenosyl-L-methionine</keyword>
<dbReference type="InterPro" id="IPR029063">
    <property type="entry name" value="SAM-dependent_MTases_sf"/>
</dbReference>
<feature type="region of interest" description="Disordered" evidence="6">
    <location>
        <begin position="155"/>
        <end position="181"/>
    </location>
</feature>
<evidence type="ECO:0000256" key="3">
    <source>
        <dbReference type="ARBA" id="ARBA00022691"/>
    </source>
</evidence>
<dbReference type="GO" id="GO:0008173">
    <property type="term" value="F:RNA methyltransferase activity"/>
    <property type="evidence" value="ECO:0007669"/>
    <property type="project" value="InterPro"/>
</dbReference>
<feature type="active site" description="Nucleophile" evidence="5">
    <location>
        <position position="516"/>
    </location>
</feature>
<evidence type="ECO:0000256" key="2">
    <source>
        <dbReference type="ARBA" id="ARBA00022679"/>
    </source>
</evidence>
<dbReference type="STRING" id="41875.K8F3K1"/>
<gene>
    <name evidence="8" type="ORF">Bathy09g04310</name>
</gene>
<dbReference type="InterPro" id="IPR001678">
    <property type="entry name" value="MeTrfase_RsmB-F_NOP2_dom"/>
</dbReference>
<dbReference type="KEGG" id="bpg:Bathy09g04310"/>
<accession>K8F3K1</accession>
<feature type="binding site" evidence="5">
    <location>
        <position position="380"/>
    </location>
    <ligand>
        <name>S-adenosyl-L-methionine</name>
        <dbReference type="ChEBI" id="CHEBI:59789"/>
    </ligand>
</feature>
<dbReference type="PROSITE" id="PS51686">
    <property type="entry name" value="SAM_MT_RSMB_NOP"/>
    <property type="match status" value="1"/>
</dbReference>
<feature type="region of interest" description="Disordered" evidence="6">
    <location>
        <begin position="450"/>
        <end position="486"/>
    </location>
</feature>
<feature type="compositionally biased region" description="Acidic residues" evidence="6">
    <location>
        <begin position="453"/>
        <end position="463"/>
    </location>
</feature>
<feature type="compositionally biased region" description="Basic and acidic residues" evidence="6">
    <location>
        <begin position="464"/>
        <end position="473"/>
    </location>
</feature>
<dbReference type="InterPro" id="IPR023267">
    <property type="entry name" value="RCMT"/>
</dbReference>